<organism evidence="3 4">
    <name type="scientific">Geomesophilobacter sediminis</name>
    <dbReference type="NCBI Taxonomy" id="2798584"/>
    <lineage>
        <taxon>Bacteria</taxon>
        <taxon>Pseudomonadati</taxon>
        <taxon>Thermodesulfobacteriota</taxon>
        <taxon>Desulfuromonadia</taxon>
        <taxon>Geobacterales</taxon>
        <taxon>Geobacteraceae</taxon>
        <taxon>Geomesophilobacter</taxon>
    </lineage>
</organism>
<sequence length="176" mass="20218">MFRITELARQFGLSRSTLLYYDRIGLLKPTGRSEAGYRMYSAADRERLQAICGFRSAGLAIGDIQRVLEREENSEVSVLQKRMRELGEEIGVLRSQQRMIAQMLKVQATQETPVDKEAWIEMLRAAGMDEAAMFRWHAEFERRAPEAHQQFLVGLGIGADEVREIRRRSAEAAEKR</sequence>
<keyword evidence="4" id="KW-1185">Reference proteome</keyword>
<evidence type="ECO:0000313" key="3">
    <source>
        <dbReference type="EMBL" id="MBJ6723364.1"/>
    </source>
</evidence>
<gene>
    <name evidence="3" type="ORF">JFN93_01470</name>
</gene>
<dbReference type="InterPro" id="IPR000551">
    <property type="entry name" value="MerR-type_HTH_dom"/>
</dbReference>
<protein>
    <submittedName>
        <fullName evidence="3">MerR family transcriptional regulator</fullName>
    </submittedName>
</protein>
<dbReference type="InterPro" id="IPR009061">
    <property type="entry name" value="DNA-bd_dom_put_sf"/>
</dbReference>
<dbReference type="PROSITE" id="PS50937">
    <property type="entry name" value="HTH_MERR_2"/>
    <property type="match status" value="1"/>
</dbReference>
<reference evidence="3" key="1">
    <citation type="submission" date="2020-12" db="EMBL/GenBank/DDBJ databases">
        <title>Geomonas sp. Red875, isolated from river sediment.</title>
        <authorList>
            <person name="Xu Z."/>
            <person name="Zhang Z."/>
            <person name="Masuda Y."/>
            <person name="Itoh H."/>
            <person name="Senoo K."/>
        </authorList>
    </citation>
    <scope>NUCLEOTIDE SEQUENCE</scope>
    <source>
        <strain evidence="3">Red875</strain>
    </source>
</reference>
<dbReference type="GO" id="GO:0003677">
    <property type="term" value="F:DNA binding"/>
    <property type="evidence" value="ECO:0007669"/>
    <property type="project" value="UniProtKB-KW"/>
</dbReference>
<accession>A0A8J7IN39</accession>
<evidence type="ECO:0000256" key="1">
    <source>
        <dbReference type="ARBA" id="ARBA00023125"/>
    </source>
</evidence>
<dbReference type="InterPro" id="IPR047057">
    <property type="entry name" value="MerR_fam"/>
</dbReference>
<dbReference type="Proteomes" id="UP000636888">
    <property type="component" value="Unassembled WGS sequence"/>
</dbReference>
<dbReference type="PANTHER" id="PTHR30204">
    <property type="entry name" value="REDOX-CYCLING DRUG-SENSING TRANSCRIPTIONAL ACTIVATOR SOXR"/>
    <property type="match status" value="1"/>
</dbReference>
<dbReference type="PANTHER" id="PTHR30204:SF90">
    <property type="entry name" value="HTH-TYPE TRANSCRIPTIONAL ACTIVATOR MTA"/>
    <property type="match status" value="1"/>
</dbReference>
<dbReference type="EMBL" id="JAEMHM010000001">
    <property type="protein sequence ID" value="MBJ6723364.1"/>
    <property type="molecule type" value="Genomic_DNA"/>
</dbReference>
<feature type="domain" description="HTH merR-type" evidence="2">
    <location>
        <begin position="1"/>
        <end position="70"/>
    </location>
</feature>
<dbReference type="GO" id="GO:0003700">
    <property type="term" value="F:DNA-binding transcription factor activity"/>
    <property type="evidence" value="ECO:0007669"/>
    <property type="project" value="InterPro"/>
</dbReference>
<dbReference type="SUPFAM" id="SSF46955">
    <property type="entry name" value="Putative DNA-binding domain"/>
    <property type="match status" value="1"/>
</dbReference>
<proteinExistence type="predicted"/>
<dbReference type="Gene3D" id="1.10.1660.10">
    <property type="match status" value="1"/>
</dbReference>
<name>A0A8J7IN39_9BACT</name>
<comment type="caution">
    <text evidence="3">The sequence shown here is derived from an EMBL/GenBank/DDBJ whole genome shotgun (WGS) entry which is preliminary data.</text>
</comment>
<keyword evidence="1" id="KW-0238">DNA-binding</keyword>
<dbReference type="SMART" id="SM00422">
    <property type="entry name" value="HTH_MERR"/>
    <property type="match status" value="1"/>
</dbReference>
<dbReference type="Pfam" id="PF13411">
    <property type="entry name" value="MerR_1"/>
    <property type="match status" value="1"/>
</dbReference>
<dbReference type="AlphaFoldDB" id="A0A8J7IN39"/>
<evidence type="ECO:0000313" key="4">
    <source>
        <dbReference type="Proteomes" id="UP000636888"/>
    </source>
</evidence>
<evidence type="ECO:0000259" key="2">
    <source>
        <dbReference type="PROSITE" id="PS50937"/>
    </source>
</evidence>